<dbReference type="eggNOG" id="ENOG502SC84">
    <property type="taxonomic scope" value="Eukaryota"/>
</dbReference>
<keyword evidence="2" id="KW-1185">Reference proteome</keyword>
<dbReference type="Proteomes" id="UP000007799">
    <property type="component" value="Unassembled WGS sequence"/>
</dbReference>
<evidence type="ECO:0008006" key="3">
    <source>
        <dbReference type="Google" id="ProtNLM"/>
    </source>
</evidence>
<sequence>MDSHCLPTKCTRQHRDAVTASYPSPKRLDRFRWLHIPKTGTSFAATLYSYACPQLPRNVSLALPPGLRGSLVQTFEQLYPFEQSSCNGSQWIGKRAGHSPITPKELRTGETRVEDIVTMVRDPRLRLWSAYRYGKHAHGMLQPEWERMDAETHSVREFARWPGVAGCQVKMLTGHVCASRVDVTDALTDEAIRVMQAAAFVGITELWGESICLFHAKFGGRVHDAQFVNLRNTTTFQRVLPRRPPRAHRLTPEDDPHDWRLFQAAMQRFRRDQLTYAVPVPRGT</sequence>
<dbReference type="InterPro" id="IPR027417">
    <property type="entry name" value="P-loop_NTPase"/>
</dbReference>
<reference evidence="1" key="1">
    <citation type="submission" date="2009-08" db="EMBL/GenBank/DDBJ databases">
        <title>Annotation of Salpingoeca rosetta.</title>
        <authorList>
            <consortium name="The Broad Institute Genome Sequencing Platform"/>
            <person name="Russ C."/>
            <person name="Cuomo C."/>
            <person name="Burger G."/>
            <person name="Gray M.W."/>
            <person name="Holland P.W.H."/>
            <person name="King N."/>
            <person name="Lang F.B.F."/>
            <person name="Roger A.J."/>
            <person name="Ruiz-Trillo I."/>
            <person name="Young S.K."/>
            <person name="Zeng Q."/>
            <person name="Gargeya S."/>
            <person name="Alvarado L."/>
            <person name="Berlin A."/>
            <person name="Chapman S.B."/>
            <person name="Chen Z."/>
            <person name="Freedman E."/>
            <person name="Gellesch M."/>
            <person name="Goldberg J."/>
            <person name="Griggs A."/>
            <person name="Gujja S."/>
            <person name="Heilman E."/>
            <person name="Heiman D."/>
            <person name="Howarth C."/>
            <person name="Mehta T."/>
            <person name="Neiman D."/>
            <person name="Pearson M."/>
            <person name="Roberts A."/>
            <person name="Saif S."/>
            <person name="Shea T."/>
            <person name="Shenoy N."/>
            <person name="Sisk P."/>
            <person name="Stolte C."/>
            <person name="Sykes S."/>
            <person name="White J."/>
            <person name="Yandava C."/>
            <person name="Haas B."/>
            <person name="Nusbaum C."/>
            <person name="Birren B."/>
        </authorList>
    </citation>
    <scope>NUCLEOTIDE SEQUENCE [LARGE SCALE GENOMIC DNA]</scope>
    <source>
        <strain evidence="1">ATCC 50818</strain>
    </source>
</reference>
<dbReference type="Gene3D" id="3.40.50.300">
    <property type="entry name" value="P-loop containing nucleotide triphosphate hydrolases"/>
    <property type="match status" value="1"/>
</dbReference>
<dbReference type="EMBL" id="GL832957">
    <property type="protein sequence ID" value="EGD78963.1"/>
    <property type="molecule type" value="Genomic_DNA"/>
</dbReference>
<dbReference type="KEGG" id="sre:PTSG_01937"/>
<dbReference type="RefSeq" id="XP_004997919.1">
    <property type="nucleotide sequence ID" value="XM_004997862.1"/>
</dbReference>
<evidence type="ECO:0000313" key="1">
    <source>
        <dbReference type="EMBL" id="EGD78963.1"/>
    </source>
</evidence>
<dbReference type="OrthoDB" id="200177at2759"/>
<gene>
    <name evidence="1" type="ORF">PTSG_01937</name>
</gene>
<evidence type="ECO:0000313" key="2">
    <source>
        <dbReference type="Proteomes" id="UP000007799"/>
    </source>
</evidence>
<name>F2TZD9_SALR5</name>
<dbReference type="AlphaFoldDB" id="F2TZD9"/>
<dbReference type="InParanoid" id="F2TZD9"/>
<proteinExistence type="predicted"/>
<dbReference type="GeneID" id="16078514"/>
<dbReference type="OMA" id="RWRESIC"/>
<protein>
    <recommendedName>
        <fullName evidence="3">Sulfotransferase domain-containing protein</fullName>
    </recommendedName>
</protein>
<accession>F2TZD9</accession>
<organism evidence="2">
    <name type="scientific">Salpingoeca rosetta (strain ATCC 50818 / BSB-021)</name>
    <dbReference type="NCBI Taxonomy" id="946362"/>
    <lineage>
        <taxon>Eukaryota</taxon>
        <taxon>Choanoflagellata</taxon>
        <taxon>Craspedida</taxon>
        <taxon>Salpingoecidae</taxon>
        <taxon>Salpingoeca</taxon>
    </lineage>
</organism>